<dbReference type="CDD" id="cd06173">
    <property type="entry name" value="MFS_MefA_like"/>
    <property type="match status" value="1"/>
</dbReference>
<feature type="domain" description="Major facilitator superfamily (MFS) profile" evidence="8">
    <location>
        <begin position="228"/>
        <end position="420"/>
    </location>
</feature>
<evidence type="ECO:0000313" key="9">
    <source>
        <dbReference type="EMBL" id="GCE21271.1"/>
    </source>
</evidence>
<dbReference type="Pfam" id="PF05977">
    <property type="entry name" value="MFS_3"/>
    <property type="match status" value="1"/>
</dbReference>
<feature type="transmembrane region" description="Helical" evidence="7">
    <location>
        <begin position="234"/>
        <end position="256"/>
    </location>
</feature>
<dbReference type="InterPro" id="IPR020846">
    <property type="entry name" value="MFS_dom"/>
</dbReference>
<dbReference type="GO" id="GO:0005886">
    <property type="term" value="C:plasma membrane"/>
    <property type="evidence" value="ECO:0007669"/>
    <property type="project" value="UniProtKB-SubCell"/>
</dbReference>
<sequence>MSIVSQPPDTQLAKDHKPKALWRNPGFLILIGGQGISLTGTQITQVTLPLLLLALTNSPAIAGLVTAIGSLSLLLFCLPAGALVDRWDRKKVMIICDSVSTLGLASLAVALLFNQLTLVHIALVAFCNESLGIFFSLANTSALPAVVNRRQIPQALSINETITSSAATVGPALGPVLFSLGRAIPFIADAISTALSVCSLFFIRTQFQQEREAPPGALWHDIWEGMNWLWQHRLIRFLALLTFGLMAPCSGYLLIIDVMAQQMHASNAALSLILASGGLGSIVGALLAGPLYRAFGLTHMIVGSVWVWALSWLLFALAHNPFMLGVANSLGFVIVPIYMVQQLSVRTALTPDHLRGRINAVFRLIAFGSQPIGLAINGLMLQYAGPYATIALLFIPQIILAICVLFQIKFLRQMEKTLAV</sequence>
<keyword evidence="6 7" id="KW-0472">Membrane</keyword>
<dbReference type="PROSITE" id="PS50850">
    <property type="entry name" value="MFS"/>
    <property type="match status" value="1"/>
</dbReference>
<evidence type="ECO:0000256" key="1">
    <source>
        <dbReference type="ARBA" id="ARBA00004651"/>
    </source>
</evidence>
<feature type="transmembrane region" description="Helical" evidence="7">
    <location>
        <begin position="387"/>
        <end position="408"/>
    </location>
</feature>
<evidence type="ECO:0000256" key="6">
    <source>
        <dbReference type="ARBA" id="ARBA00023136"/>
    </source>
</evidence>
<dbReference type="EMBL" id="BIFS01000001">
    <property type="protein sequence ID" value="GCE21271.1"/>
    <property type="molecule type" value="Genomic_DNA"/>
</dbReference>
<dbReference type="GO" id="GO:0022857">
    <property type="term" value="F:transmembrane transporter activity"/>
    <property type="evidence" value="ECO:0007669"/>
    <property type="project" value="InterPro"/>
</dbReference>
<evidence type="ECO:0000259" key="8">
    <source>
        <dbReference type="PROSITE" id="PS50850"/>
    </source>
</evidence>
<keyword evidence="3" id="KW-1003">Cell membrane</keyword>
<dbReference type="Proteomes" id="UP000287188">
    <property type="component" value="Unassembled WGS sequence"/>
</dbReference>
<evidence type="ECO:0000256" key="3">
    <source>
        <dbReference type="ARBA" id="ARBA00022475"/>
    </source>
</evidence>
<reference evidence="10" key="1">
    <citation type="submission" date="2018-12" db="EMBL/GenBank/DDBJ databases">
        <title>Tengunoibacter tsumagoiensis gen. nov., sp. nov., Dictyobacter kobayashii sp. nov., D. alpinus sp. nov., and D. joshuensis sp. nov. and description of Dictyobacteraceae fam. nov. within the order Ktedonobacterales isolated from Tengu-no-mugimeshi.</title>
        <authorList>
            <person name="Wang C.M."/>
            <person name="Zheng Y."/>
            <person name="Sakai Y."/>
            <person name="Toyoda A."/>
            <person name="Minakuchi Y."/>
            <person name="Abe K."/>
            <person name="Yokota A."/>
            <person name="Yabe S."/>
        </authorList>
    </citation>
    <scope>NUCLEOTIDE SEQUENCE [LARGE SCALE GENOMIC DNA]</scope>
    <source>
        <strain evidence="10">Uno11</strain>
    </source>
</reference>
<dbReference type="AlphaFoldDB" id="A0A402AQ20"/>
<proteinExistence type="predicted"/>
<evidence type="ECO:0000256" key="5">
    <source>
        <dbReference type="ARBA" id="ARBA00022989"/>
    </source>
</evidence>
<evidence type="ECO:0000256" key="7">
    <source>
        <dbReference type="SAM" id="Phobius"/>
    </source>
</evidence>
<evidence type="ECO:0000313" key="10">
    <source>
        <dbReference type="Proteomes" id="UP000287188"/>
    </source>
</evidence>
<feature type="transmembrane region" description="Helical" evidence="7">
    <location>
        <begin position="60"/>
        <end position="80"/>
    </location>
</feature>
<accession>A0A402AQ20</accession>
<evidence type="ECO:0000256" key="2">
    <source>
        <dbReference type="ARBA" id="ARBA00022448"/>
    </source>
</evidence>
<feature type="transmembrane region" description="Helical" evidence="7">
    <location>
        <begin position="321"/>
        <end position="340"/>
    </location>
</feature>
<comment type="caution">
    <text evidence="9">The sequence shown here is derived from an EMBL/GenBank/DDBJ whole genome shotgun (WGS) entry which is preliminary data.</text>
</comment>
<feature type="transmembrane region" description="Helical" evidence="7">
    <location>
        <begin position="268"/>
        <end position="288"/>
    </location>
</feature>
<dbReference type="InterPro" id="IPR036259">
    <property type="entry name" value="MFS_trans_sf"/>
</dbReference>
<dbReference type="PANTHER" id="PTHR23513:SF6">
    <property type="entry name" value="MAJOR FACILITATOR SUPERFAMILY ASSOCIATED DOMAIN-CONTAINING PROTEIN"/>
    <property type="match status" value="1"/>
</dbReference>
<keyword evidence="4 7" id="KW-0812">Transmembrane</keyword>
<name>A0A402AQ20_9CHLR</name>
<feature type="transmembrane region" description="Helical" evidence="7">
    <location>
        <begin position="295"/>
        <end position="315"/>
    </location>
</feature>
<feature type="transmembrane region" description="Helical" evidence="7">
    <location>
        <begin position="21"/>
        <end position="40"/>
    </location>
</feature>
<protein>
    <submittedName>
        <fullName evidence="9">MFS transporter</fullName>
    </submittedName>
</protein>
<evidence type="ECO:0000256" key="4">
    <source>
        <dbReference type="ARBA" id="ARBA00022692"/>
    </source>
</evidence>
<keyword evidence="2" id="KW-0813">Transport</keyword>
<gene>
    <name evidence="9" type="ORF">KDK_50710</name>
</gene>
<dbReference type="PANTHER" id="PTHR23513">
    <property type="entry name" value="INTEGRAL MEMBRANE EFFLUX PROTEIN-RELATED"/>
    <property type="match status" value="1"/>
</dbReference>
<organism evidence="9 10">
    <name type="scientific">Dictyobacter kobayashii</name>
    <dbReference type="NCBI Taxonomy" id="2014872"/>
    <lineage>
        <taxon>Bacteria</taxon>
        <taxon>Bacillati</taxon>
        <taxon>Chloroflexota</taxon>
        <taxon>Ktedonobacteria</taxon>
        <taxon>Ktedonobacterales</taxon>
        <taxon>Dictyobacteraceae</taxon>
        <taxon>Dictyobacter</taxon>
    </lineage>
</organism>
<keyword evidence="5 7" id="KW-1133">Transmembrane helix</keyword>
<dbReference type="InterPro" id="IPR010290">
    <property type="entry name" value="TM_effector"/>
</dbReference>
<dbReference type="SUPFAM" id="SSF103473">
    <property type="entry name" value="MFS general substrate transporter"/>
    <property type="match status" value="1"/>
</dbReference>
<dbReference type="RefSeq" id="WP_126552825.1">
    <property type="nucleotide sequence ID" value="NZ_BIFS01000001.1"/>
</dbReference>
<dbReference type="OrthoDB" id="145388at2"/>
<feature type="transmembrane region" description="Helical" evidence="7">
    <location>
        <begin position="184"/>
        <end position="203"/>
    </location>
</feature>
<keyword evidence="10" id="KW-1185">Reference proteome</keyword>
<comment type="subcellular location">
    <subcellularLocation>
        <location evidence="1">Cell membrane</location>
        <topology evidence="1">Multi-pass membrane protein</topology>
    </subcellularLocation>
</comment>
<feature type="transmembrane region" description="Helical" evidence="7">
    <location>
        <begin position="361"/>
        <end position="381"/>
    </location>
</feature>
<dbReference type="Gene3D" id="1.20.1250.20">
    <property type="entry name" value="MFS general substrate transporter like domains"/>
    <property type="match status" value="2"/>
</dbReference>